<sequence length="97" mass="10931">MHDPFDDASGPPVLGGRDLLTEDEKVLGLAYLRLVPLLERLGEHPFDRHLYAELRDYLDGQAWQAVDAFERLRDRGARYLSARLRVVETGLGGGEAR</sequence>
<name>A0AA97LZY8_9ACTN</name>
<protein>
    <submittedName>
        <fullName evidence="1">Uncharacterized protein</fullName>
    </submittedName>
</protein>
<evidence type="ECO:0000313" key="2">
    <source>
        <dbReference type="Proteomes" id="UP000265719"/>
    </source>
</evidence>
<dbReference type="KEGG" id="thao:NI17_010130"/>
<reference evidence="1" key="1">
    <citation type="submission" date="2020-10" db="EMBL/GenBank/DDBJ databases">
        <title>De novo genome project of the cellulose decomposer Thermobifida halotolerans type strain.</title>
        <authorList>
            <person name="Nagy I."/>
            <person name="Horvath B."/>
            <person name="Kukolya J."/>
            <person name="Nagy I."/>
            <person name="Orsini M."/>
        </authorList>
    </citation>
    <scope>NUCLEOTIDE SEQUENCE</scope>
    <source>
        <strain evidence="1">DSM 44931</strain>
    </source>
</reference>
<dbReference type="Proteomes" id="UP000265719">
    <property type="component" value="Chromosome"/>
</dbReference>
<dbReference type="AlphaFoldDB" id="A0AA97LZY8"/>
<accession>A0AA97LZY8</accession>
<organism evidence="1 2">
    <name type="scientific">Thermobifida halotolerans</name>
    <dbReference type="NCBI Taxonomy" id="483545"/>
    <lineage>
        <taxon>Bacteria</taxon>
        <taxon>Bacillati</taxon>
        <taxon>Actinomycetota</taxon>
        <taxon>Actinomycetes</taxon>
        <taxon>Streptosporangiales</taxon>
        <taxon>Nocardiopsidaceae</taxon>
        <taxon>Thermobifida</taxon>
    </lineage>
</organism>
<gene>
    <name evidence="1" type="ORF">NI17_010130</name>
</gene>
<keyword evidence="2" id="KW-1185">Reference proteome</keyword>
<dbReference type="EMBL" id="CP063196">
    <property type="protein sequence ID" value="UOE21432.1"/>
    <property type="molecule type" value="Genomic_DNA"/>
</dbReference>
<dbReference type="RefSeq" id="WP_068693776.1">
    <property type="nucleotide sequence ID" value="NZ_CP063196.1"/>
</dbReference>
<evidence type="ECO:0000313" key="1">
    <source>
        <dbReference type="EMBL" id="UOE21432.1"/>
    </source>
</evidence>
<proteinExistence type="predicted"/>